<evidence type="ECO:0000313" key="4">
    <source>
        <dbReference type="Proteomes" id="UP001202281"/>
    </source>
</evidence>
<dbReference type="Gene3D" id="2.160.20.160">
    <property type="match status" value="1"/>
</dbReference>
<dbReference type="InterPro" id="IPR036709">
    <property type="entry name" value="Autotransporte_beta_dom_sf"/>
</dbReference>
<dbReference type="PROSITE" id="PS51208">
    <property type="entry name" value="AUTOTRANSPORTER"/>
    <property type="match status" value="1"/>
</dbReference>
<feature type="domain" description="Autotransporter" evidence="2">
    <location>
        <begin position="787"/>
        <end position="1070"/>
    </location>
</feature>
<gene>
    <name evidence="3" type="ORF">MTR66_05970</name>
</gene>
<sequence length="1070" mass="107629">MSRYLLASTALLALAAGAHSAGAEDITTQKTTPLRTSTIKDGAADTINITGDGSVVLTGGTAVTMDSDHAVTNAGAVTVTNGSAGIAALSGTSGDITNGGTITVDEPYAPEDEDNDGDLDGPYALGSNRYGIRTEGAHTGNVSNTGKITVQGNDSAGISLGGTLTGDFVHNGETAVTGDRSTAIEAGAIDGDVRLAGSVKAVGEDAIGARFAGDVSGAMVVQGTVSATGYRYTTVPAGTSKLDEDDLLQGGSALIVEGNVSGGIILAVPPADSDPDNADEDADGIPDAEEGSAKVVSYGAAPAMVVGATDRDIAIGPVAGTANGYGLQIDGTIEGRGLYSGIDATALAIGGRGGAVSIANGIGIGGTVTAVSNGGSATAIRIGAGVQVPELKNSGTISANGGNAQTARTTAIHIEAGASLPAIGNSGTIKATAGEDGTATAVLDESGTVALLENSGAISASGAEAGSGRNIAIDLSANTQGATVRQTQVASGYDAPSITGDVRFGSGDDTFSIADGTVNGDVTFGGGNDTLALSGDAVQSGTVSFGGGADTMMLEGSSAFSGTLDFGGGADMLTLAGSSAFTGSLLNAAQASVKVNSGILDVRSPAQIGSLDVGENGILVATLDAASGQGTAYTVSGTASFAEGSKLALRLADVSTAEGSYQVLTAGAISGLDNLETATDLVPFMFKAELDEDAAANTIVVDVARRSVAELGLNRSQASAYDAVFAALSNDDEAEDVFLAITDGDTFRDTVGQMLPDHAGGAFEGISLGVRTLARQLQDPPNPIESENKIATSVNLAFWGSDKDAKQTAAYDLSGYAWSLTGEYKTGLGYFGATISYLWNRHTIGAASEVKSGSLEGAVHWRGHWGAFGGFARASIGHSDFDSERTFSGVTADGDVKRTIDGSWNGNFVSFIAGASAEGGSQFFFFRPQVSLDYVRLKEDGYAETGDDALDLTVDGRTSDEMGLNAGMTVGFDLMGMHARDENWMRIETEGGWREVLSGDLGATTARFGTGEVTQGNAFTLSPDGSTSGWFARLRAYGGPAGFIMGGELSADERHGEVNLALRGSVTVKW</sequence>
<feature type="signal peptide" evidence="1">
    <location>
        <begin position="1"/>
        <end position="23"/>
    </location>
</feature>
<dbReference type="SUPFAM" id="SSF103515">
    <property type="entry name" value="Autotransporter"/>
    <property type="match status" value="1"/>
</dbReference>
<evidence type="ECO:0000259" key="2">
    <source>
        <dbReference type="PROSITE" id="PS51208"/>
    </source>
</evidence>
<reference evidence="3 4" key="1">
    <citation type="submission" date="2022-04" db="EMBL/GenBank/DDBJ databases">
        <title>Identification of a novel bacterium isolated from mangrove sediments.</title>
        <authorList>
            <person name="Pan X."/>
        </authorList>
    </citation>
    <scope>NUCLEOTIDE SEQUENCE [LARGE SCALE GENOMIC DNA]</scope>
    <source>
        <strain evidence="3 4">B2638</strain>
    </source>
</reference>
<name>A0ABT0BND4_9SPHN</name>
<feature type="chain" id="PRO_5046348896" evidence="1">
    <location>
        <begin position="24"/>
        <end position="1070"/>
    </location>
</feature>
<organism evidence="3 4">
    <name type="scientific">Novosphingobium beihaiensis</name>
    <dbReference type="NCBI Taxonomy" id="2930389"/>
    <lineage>
        <taxon>Bacteria</taxon>
        <taxon>Pseudomonadati</taxon>
        <taxon>Pseudomonadota</taxon>
        <taxon>Alphaproteobacteria</taxon>
        <taxon>Sphingomonadales</taxon>
        <taxon>Sphingomonadaceae</taxon>
        <taxon>Novosphingobium</taxon>
    </lineage>
</organism>
<dbReference type="Gene3D" id="2.40.128.130">
    <property type="entry name" value="Autotransporter beta-domain"/>
    <property type="match status" value="1"/>
</dbReference>
<dbReference type="Proteomes" id="UP001202281">
    <property type="component" value="Unassembled WGS sequence"/>
</dbReference>
<keyword evidence="1" id="KW-0732">Signal</keyword>
<accession>A0ABT0BND4</accession>
<keyword evidence="4" id="KW-1185">Reference proteome</keyword>
<proteinExistence type="predicted"/>
<dbReference type="RefSeq" id="WP_243918716.1">
    <property type="nucleotide sequence ID" value="NZ_JALHLG010000005.1"/>
</dbReference>
<protein>
    <submittedName>
        <fullName evidence="3">Autotransporter domain-containing protein</fullName>
    </submittedName>
</protein>
<dbReference type="InterPro" id="IPR005546">
    <property type="entry name" value="Autotransporte_beta"/>
</dbReference>
<dbReference type="SMART" id="SM00869">
    <property type="entry name" value="Autotransporter"/>
    <property type="match status" value="1"/>
</dbReference>
<evidence type="ECO:0000256" key="1">
    <source>
        <dbReference type="SAM" id="SignalP"/>
    </source>
</evidence>
<evidence type="ECO:0000313" key="3">
    <source>
        <dbReference type="EMBL" id="MCJ2186363.1"/>
    </source>
</evidence>
<comment type="caution">
    <text evidence="3">The sequence shown here is derived from an EMBL/GenBank/DDBJ whole genome shotgun (WGS) entry which is preliminary data.</text>
</comment>
<dbReference type="EMBL" id="JALHLG010000005">
    <property type="protein sequence ID" value="MCJ2186363.1"/>
    <property type="molecule type" value="Genomic_DNA"/>
</dbReference>